<evidence type="ECO:0000256" key="2">
    <source>
        <dbReference type="ARBA" id="ARBA00022448"/>
    </source>
</evidence>
<dbReference type="PANTHER" id="PTHR21521">
    <property type="entry name" value="AMUN, ISOFORM A"/>
    <property type="match status" value="1"/>
</dbReference>
<accession>A0A6A6M7I2</accession>
<dbReference type="GO" id="GO:0016020">
    <property type="term" value="C:membrane"/>
    <property type="evidence" value="ECO:0007669"/>
    <property type="project" value="UniProtKB-SubCell"/>
</dbReference>
<feature type="transmembrane region" description="Helical" evidence="7">
    <location>
        <begin position="509"/>
        <end position="531"/>
    </location>
</feature>
<sequence>MDFRSSDISSWKEALSSYPARIESLNKPNLVSLDQFYRIQLPSLLHQRNPKPYITTLELSKLMQWKLSRGKWRPRLLDFVSSLDEELVKSASQKAFESLPDLRKAVSQLTVLKGVGPATASAVLAAYAPDVAPFMSDEAMEAALGTSKDYTLKQYLLFTDKLLSKSKMVPGECCFHGCSLTCCGDGDGGGPMLKLVDQIVFNLESSIDMILRFGKASKSATYSGVVADTFGGLGRTLTQVCIVINNLGMLIVYMIIIGDVLAGTSSDGVRHSGVMEKWLGQHCFTSRSVLLLLTTLLVFAPLISFKRVDSLRYTSALSVGLAIVFVAITAGVAIVKLIEGSIRMPRLVPELNDQASFWKLFTVIPVLVTAYICHHNIHPIENELKDPTQMKSIVRTSLTLCSSVYIATSLFGVLLFGDQTLDDVLANFDGDLGIPYSSLLDDVVRVSYGIHLMLVFPIVFFSLRLNLDGLLFPYAIPIAYDNRRFFSITAALMGFIFVGANFVPNIWDAFQFTGATAAIAVGFIFPAAIALRDTHGIATKNDTIKSWVMILLAVSCSTAAIFKPVKTAWISYMWIKFDSCWAIYVGIAKSNFNEIKISQREAYMSAQGTKTGKDRSGGQSALTHKTKLIGLRTKKRERPGTGRAEIGKFFNTADLLKLSMRL</sequence>
<evidence type="ECO:0000313" key="10">
    <source>
        <dbReference type="Proteomes" id="UP000467840"/>
    </source>
</evidence>
<feature type="transmembrane region" description="Helical" evidence="7">
    <location>
        <begin position="358"/>
        <end position="377"/>
    </location>
</feature>
<keyword evidence="10" id="KW-1185">Reference proteome</keyword>
<evidence type="ECO:0000313" key="9">
    <source>
        <dbReference type="EMBL" id="KAF2309602.1"/>
    </source>
</evidence>
<evidence type="ECO:0000259" key="8">
    <source>
        <dbReference type="Pfam" id="PF01490"/>
    </source>
</evidence>
<evidence type="ECO:0000256" key="7">
    <source>
        <dbReference type="SAM" id="Phobius"/>
    </source>
</evidence>
<keyword evidence="5 7" id="KW-1133">Transmembrane helix</keyword>
<dbReference type="EMBL" id="JAAGAX010000006">
    <property type="protein sequence ID" value="KAF2309602.1"/>
    <property type="molecule type" value="Genomic_DNA"/>
</dbReference>
<feature type="transmembrane region" description="Helical" evidence="7">
    <location>
        <begin position="485"/>
        <end position="503"/>
    </location>
</feature>
<feature type="transmembrane region" description="Helical" evidence="7">
    <location>
        <begin position="543"/>
        <end position="562"/>
    </location>
</feature>
<dbReference type="InterPro" id="IPR013057">
    <property type="entry name" value="AA_transpt_TM"/>
</dbReference>
<reference evidence="9 10" key="1">
    <citation type="journal article" date="2020" name="Mol. Plant">
        <title>The Chromosome-Based Rubber Tree Genome Provides New Insights into Spurge Genome Evolution and Rubber Biosynthesis.</title>
        <authorList>
            <person name="Liu J."/>
            <person name="Shi C."/>
            <person name="Shi C.C."/>
            <person name="Li W."/>
            <person name="Zhang Q.J."/>
            <person name="Zhang Y."/>
            <person name="Li K."/>
            <person name="Lu H.F."/>
            <person name="Shi C."/>
            <person name="Zhu S.T."/>
            <person name="Xiao Z.Y."/>
            <person name="Nan H."/>
            <person name="Yue Y."/>
            <person name="Zhu X.G."/>
            <person name="Wu Y."/>
            <person name="Hong X.N."/>
            <person name="Fan G.Y."/>
            <person name="Tong Y."/>
            <person name="Zhang D."/>
            <person name="Mao C.L."/>
            <person name="Liu Y.L."/>
            <person name="Hao S.J."/>
            <person name="Liu W.Q."/>
            <person name="Lv M.Q."/>
            <person name="Zhang H.B."/>
            <person name="Liu Y."/>
            <person name="Hu-Tang G.R."/>
            <person name="Wang J.P."/>
            <person name="Wang J.H."/>
            <person name="Sun Y.H."/>
            <person name="Ni S.B."/>
            <person name="Chen W.B."/>
            <person name="Zhang X.C."/>
            <person name="Jiao Y.N."/>
            <person name="Eichler E.E."/>
            <person name="Li G.H."/>
            <person name="Liu X."/>
            <person name="Gao L.Z."/>
        </authorList>
    </citation>
    <scope>NUCLEOTIDE SEQUENCE [LARGE SCALE GENOMIC DNA]</scope>
    <source>
        <strain evidence="10">cv. GT1</strain>
        <tissue evidence="9">Leaf</tissue>
    </source>
</reference>
<evidence type="ECO:0000256" key="5">
    <source>
        <dbReference type="ARBA" id="ARBA00022989"/>
    </source>
</evidence>
<comment type="subcellular location">
    <subcellularLocation>
        <location evidence="1">Membrane</location>
    </subcellularLocation>
</comment>
<dbReference type="GO" id="GO:0006865">
    <property type="term" value="P:amino acid transport"/>
    <property type="evidence" value="ECO:0007669"/>
    <property type="project" value="UniProtKB-KW"/>
</dbReference>
<name>A0A6A6M7I2_HEVBR</name>
<feature type="transmembrane region" description="Helical" evidence="7">
    <location>
        <begin position="243"/>
        <end position="264"/>
    </location>
</feature>
<dbReference type="Proteomes" id="UP000467840">
    <property type="component" value="Chromosome 14"/>
</dbReference>
<dbReference type="Pfam" id="PF01490">
    <property type="entry name" value="Aa_trans"/>
    <property type="match status" value="1"/>
</dbReference>
<organism evidence="9 10">
    <name type="scientific">Hevea brasiliensis</name>
    <name type="common">Para rubber tree</name>
    <name type="synonym">Siphonia brasiliensis</name>
    <dbReference type="NCBI Taxonomy" id="3981"/>
    <lineage>
        <taxon>Eukaryota</taxon>
        <taxon>Viridiplantae</taxon>
        <taxon>Streptophyta</taxon>
        <taxon>Embryophyta</taxon>
        <taxon>Tracheophyta</taxon>
        <taxon>Spermatophyta</taxon>
        <taxon>Magnoliopsida</taxon>
        <taxon>eudicotyledons</taxon>
        <taxon>Gunneridae</taxon>
        <taxon>Pentapetalae</taxon>
        <taxon>rosids</taxon>
        <taxon>fabids</taxon>
        <taxon>Malpighiales</taxon>
        <taxon>Euphorbiaceae</taxon>
        <taxon>Crotonoideae</taxon>
        <taxon>Micrandreae</taxon>
        <taxon>Hevea</taxon>
    </lineage>
</organism>
<feature type="domain" description="Amino acid transporter transmembrane" evidence="8">
    <location>
        <begin position="216"/>
        <end position="557"/>
    </location>
</feature>
<feature type="transmembrane region" description="Helical" evidence="7">
    <location>
        <begin position="284"/>
        <end position="305"/>
    </location>
</feature>
<proteinExistence type="predicted"/>
<evidence type="ECO:0000256" key="1">
    <source>
        <dbReference type="ARBA" id="ARBA00004370"/>
    </source>
</evidence>
<keyword evidence="2" id="KW-0813">Transport</keyword>
<keyword evidence="6 7" id="KW-0472">Membrane</keyword>
<feature type="transmembrane region" description="Helical" evidence="7">
    <location>
        <begin position="398"/>
        <end position="417"/>
    </location>
</feature>
<keyword evidence="3 7" id="KW-0812">Transmembrane</keyword>
<keyword evidence="4" id="KW-0029">Amino-acid transport</keyword>
<evidence type="ECO:0000256" key="6">
    <source>
        <dbReference type="ARBA" id="ARBA00023136"/>
    </source>
</evidence>
<comment type="caution">
    <text evidence="9">The sequence shown here is derived from an EMBL/GenBank/DDBJ whole genome shotgun (WGS) entry which is preliminary data.</text>
</comment>
<evidence type="ECO:0000256" key="3">
    <source>
        <dbReference type="ARBA" id="ARBA00022692"/>
    </source>
</evidence>
<dbReference type="AlphaFoldDB" id="A0A6A6M7I2"/>
<protein>
    <recommendedName>
        <fullName evidence="8">Amino acid transporter transmembrane domain-containing protein</fullName>
    </recommendedName>
</protein>
<evidence type="ECO:0000256" key="4">
    <source>
        <dbReference type="ARBA" id="ARBA00022970"/>
    </source>
</evidence>
<gene>
    <name evidence="9" type="ORF">GH714_004208</name>
</gene>
<dbReference type="PANTHER" id="PTHR21521:SF0">
    <property type="entry name" value="AMUN, ISOFORM A"/>
    <property type="match status" value="1"/>
</dbReference>
<feature type="transmembrane region" description="Helical" evidence="7">
    <location>
        <begin position="446"/>
        <end position="465"/>
    </location>
</feature>
<feature type="transmembrane region" description="Helical" evidence="7">
    <location>
        <begin position="317"/>
        <end position="338"/>
    </location>
</feature>